<dbReference type="InterPro" id="IPR002156">
    <property type="entry name" value="RNaseH_domain"/>
</dbReference>
<reference evidence="3" key="1">
    <citation type="journal article" date="2017" name="Genome Biol.">
        <title>Comparative genomics reveals high biological diversity and specific adaptations in the industrially and medically important fungal genus Aspergillus.</title>
        <authorList>
            <person name="de Vries R.P."/>
            <person name="Riley R."/>
            <person name="Wiebenga A."/>
            <person name="Aguilar-Osorio G."/>
            <person name="Amillis S."/>
            <person name="Uchima C.A."/>
            <person name="Anderluh G."/>
            <person name="Asadollahi M."/>
            <person name="Askin M."/>
            <person name="Barry K."/>
            <person name="Battaglia E."/>
            <person name="Bayram O."/>
            <person name="Benocci T."/>
            <person name="Braus-Stromeyer S.A."/>
            <person name="Caldana C."/>
            <person name="Canovas D."/>
            <person name="Cerqueira G.C."/>
            <person name="Chen F."/>
            <person name="Chen W."/>
            <person name="Choi C."/>
            <person name="Clum A."/>
            <person name="Dos Santos R.A."/>
            <person name="Damasio A.R."/>
            <person name="Diallinas G."/>
            <person name="Emri T."/>
            <person name="Fekete E."/>
            <person name="Flipphi M."/>
            <person name="Freyberg S."/>
            <person name="Gallo A."/>
            <person name="Gournas C."/>
            <person name="Habgood R."/>
            <person name="Hainaut M."/>
            <person name="Harispe M.L."/>
            <person name="Henrissat B."/>
            <person name="Hilden K.S."/>
            <person name="Hope R."/>
            <person name="Hossain A."/>
            <person name="Karabika E."/>
            <person name="Karaffa L."/>
            <person name="Karanyi Z."/>
            <person name="Krasevec N."/>
            <person name="Kuo A."/>
            <person name="Kusch H."/>
            <person name="LaButti K."/>
            <person name="Lagendijk E.L."/>
            <person name="Lapidus A."/>
            <person name="Levasseur A."/>
            <person name="Lindquist E."/>
            <person name="Lipzen A."/>
            <person name="Logrieco A.F."/>
            <person name="MacCabe A."/>
            <person name="Maekelae M.R."/>
            <person name="Malavazi I."/>
            <person name="Melin P."/>
            <person name="Meyer V."/>
            <person name="Mielnichuk N."/>
            <person name="Miskei M."/>
            <person name="Molnar A.P."/>
            <person name="Mule G."/>
            <person name="Ngan C.Y."/>
            <person name="Orejas M."/>
            <person name="Orosz E."/>
            <person name="Ouedraogo J.P."/>
            <person name="Overkamp K.M."/>
            <person name="Park H.-S."/>
            <person name="Perrone G."/>
            <person name="Piumi F."/>
            <person name="Punt P.J."/>
            <person name="Ram A.F."/>
            <person name="Ramon A."/>
            <person name="Rauscher S."/>
            <person name="Record E."/>
            <person name="Riano-Pachon D.M."/>
            <person name="Robert V."/>
            <person name="Roehrig J."/>
            <person name="Ruller R."/>
            <person name="Salamov A."/>
            <person name="Salih N.S."/>
            <person name="Samson R.A."/>
            <person name="Sandor E."/>
            <person name="Sanguinetti M."/>
            <person name="Schuetze T."/>
            <person name="Sepcic K."/>
            <person name="Shelest E."/>
            <person name="Sherlock G."/>
            <person name="Sophianopoulou V."/>
            <person name="Squina F.M."/>
            <person name="Sun H."/>
            <person name="Susca A."/>
            <person name="Todd R.B."/>
            <person name="Tsang A."/>
            <person name="Unkles S.E."/>
            <person name="van de Wiele N."/>
            <person name="van Rossen-Uffink D."/>
            <person name="Oliveira J.V."/>
            <person name="Vesth T.C."/>
            <person name="Visser J."/>
            <person name="Yu J.-H."/>
            <person name="Zhou M."/>
            <person name="Andersen M.R."/>
            <person name="Archer D.B."/>
            <person name="Baker S.E."/>
            <person name="Benoit I."/>
            <person name="Brakhage A.A."/>
            <person name="Braus G.H."/>
            <person name="Fischer R."/>
            <person name="Frisvad J.C."/>
            <person name="Goldman G.H."/>
            <person name="Houbraken J."/>
            <person name="Oakley B."/>
            <person name="Pocsi I."/>
            <person name="Scazzocchio C."/>
            <person name="Seiboth B."/>
            <person name="vanKuyk P.A."/>
            <person name="Wortman J."/>
            <person name="Dyer P.S."/>
            <person name="Grigoriev I.V."/>
        </authorList>
    </citation>
    <scope>NUCLEOTIDE SEQUENCE [LARGE SCALE GENOMIC DNA]</scope>
    <source>
        <strain evidence="3">CBS 106.47</strain>
    </source>
</reference>
<name>A0A1M3SZJ1_ASPLC</name>
<dbReference type="PROSITE" id="PS50879">
    <property type="entry name" value="RNASE_H_1"/>
    <property type="match status" value="1"/>
</dbReference>
<dbReference type="AlphaFoldDB" id="A0A1M3SZJ1"/>
<dbReference type="Proteomes" id="UP000184063">
    <property type="component" value="Unassembled WGS sequence"/>
</dbReference>
<protein>
    <recommendedName>
        <fullName evidence="1">RNase H type-1 domain-containing protein</fullName>
    </recommendedName>
</protein>
<dbReference type="InterPro" id="IPR036397">
    <property type="entry name" value="RNaseH_sf"/>
</dbReference>
<dbReference type="VEuPathDB" id="FungiDB:ASPFODRAFT_100351"/>
<dbReference type="InterPro" id="IPR012337">
    <property type="entry name" value="RNaseH-like_sf"/>
</dbReference>
<dbReference type="SUPFAM" id="SSF53098">
    <property type="entry name" value="Ribonuclease H-like"/>
    <property type="match status" value="1"/>
</dbReference>
<gene>
    <name evidence="2" type="ORF">ASPFODRAFT_100351</name>
</gene>
<organism evidence="2 3">
    <name type="scientific">Aspergillus luchuensis (strain CBS 106.47)</name>
    <dbReference type="NCBI Taxonomy" id="1137211"/>
    <lineage>
        <taxon>Eukaryota</taxon>
        <taxon>Fungi</taxon>
        <taxon>Dikarya</taxon>
        <taxon>Ascomycota</taxon>
        <taxon>Pezizomycotina</taxon>
        <taxon>Eurotiomycetes</taxon>
        <taxon>Eurotiomycetidae</taxon>
        <taxon>Eurotiales</taxon>
        <taxon>Aspergillaceae</taxon>
        <taxon>Aspergillus</taxon>
        <taxon>Aspergillus subgen. Circumdati</taxon>
    </lineage>
</organism>
<sequence length="71" mass="7800">LTIHWIPAHIGVEGNEVADSEAKRAAECGAGPGQQIIWLASAAKRAVRSKFQDRWAKQWKVGHTAAPTRRL</sequence>
<evidence type="ECO:0000313" key="2">
    <source>
        <dbReference type="EMBL" id="OJZ79898.1"/>
    </source>
</evidence>
<dbReference type="EMBL" id="KV878267">
    <property type="protein sequence ID" value="OJZ79898.1"/>
    <property type="molecule type" value="Genomic_DNA"/>
</dbReference>
<evidence type="ECO:0000313" key="3">
    <source>
        <dbReference type="Proteomes" id="UP000184063"/>
    </source>
</evidence>
<dbReference type="Gene3D" id="3.30.420.10">
    <property type="entry name" value="Ribonuclease H-like superfamily/Ribonuclease H"/>
    <property type="match status" value="1"/>
</dbReference>
<proteinExistence type="predicted"/>
<feature type="domain" description="RNase H type-1" evidence="1">
    <location>
        <begin position="1"/>
        <end position="27"/>
    </location>
</feature>
<accession>A0A1M3SZJ1</accession>
<dbReference type="GO" id="GO:0004523">
    <property type="term" value="F:RNA-DNA hybrid ribonuclease activity"/>
    <property type="evidence" value="ECO:0007669"/>
    <property type="project" value="InterPro"/>
</dbReference>
<dbReference type="GO" id="GO:0003676">
    <property type="term" value="F:nucleic acid binding"/>
    <property type="evidence" value="ECO:0007669"/>
    <property type="project" value="InterPro"/>
</dbReference>
<feature type="non-terminal residue" evidence="2">
    <location>
        <position position="1"/>
    </location>
</feature>
<feature type="non-terminal residue" evidence="2">
    <location>
        <position position="71"/>
    </location>
</feature>
<evidence type="ECO:0000259" key="1">
    <source>
        <dbReference type="PROSITE" id="PS50879"/>
    </source>
</evidence>